<feature type="region of interest" description="Disordered" evidence="2">
    <location>
        <begin position="647"/>
        <end position="690"/>
    </location>
</feature>
<proteinExistence type="inferred from homology"/>
<protein>
    <submittedName>
        <fullName evidence="3">Uncharacterized protein</fullName>
    </submittedName>
</protein>
<dbReference type="EMBL" id="JAIQCJ010002088">
    <property type="protein sequence ID" value="KAJ8783306.1"/>
    <property type="molecule type" value="Genomic_DNA"/>
</dbReference>
<dbReference type="GO" id="GO:0004817">
    <property type="term" value="F:cysteine-tRNA ligase activity"/>
    <property type="evidence" value="ECO:0007669"/>
    <property type="project" value="TreeGrafter"/>
</dbReference>
<dbReference type="Proteomes" id="UP001159641">
    <property type="component" value="Unassembled WGS sequence"/>
</dbReference>
<comment type="similarity">
    <text evidence="1">Belongs to the class-I aminoacyl-tRNA synthetase family.</text>
</comment>
<dbReference type="GO" id="GO:0006423">
    <property type="term" value="P:cysteinyl-tRNA aminoacylation"/>
    <property type="evidence" value="ECO:0007669"/>
    <property type="project" value="TreeGrafter"/>
</dbReference>
<feature type="region of interest" description="Disordered" evidence="2">
    <location>
        <begin position="560"/>
        <end position="581"/>
    </location>
</feature>
<dbReference type="GO" id="GO:0005524">
    <property type="term" value="F:ATP binding"/>
    <property type="evidence" value="ECO:0007669"/>
    <property type="project" value="TreeGrafter"/>
</dbReference>
<feature type="compositionally biased region" description="Pro residues" evidence="2">
    <location>
        <begin position="504"/>
        <end position="516"/>
    </location>
</feature>
<name>A0AB34GX15_ESCRO</name>
<comment type="caution">
    <text evidence="3">The sequence shown here is derived from an EMBL/GenBank/DDBJ whole genome shotgun (WGS) entry which is preliminary data.</text>
</comment>
<evidence type="ECO:0000256" key="1">
    <source>
        <dbReference type="ARBA" id="ARBA00005594"/>
    </source>
</evidence>
<dbReference type="PANTHER" id="PTHR10890:SF27">
    <property type="entry name" value="CYSTEINE--TRNA LIGASE, MITOCHONDRIAL-RELATED"/>
    <property type="match status" value="1"/>
</dbReference>
<dbReference type="AlphaFoldDB" id="A0AB34GX15"/>
<feature type="region of interest" description="Disordered" evidence="2">
    <location>
        <begin position="201"/>
        <end position="237"/>
    </location>
</feature>
<sequence>MTGRRAGRCVSEGWLEGDLTVPLGTGQGAGEEEVTVTSVSLPGAEGVEHRGSRLLRGSDSRGKELEGLPWGWEPSGEPEGGAPGGRPSWGPASAVAPATQPGPWSGPVCSPPQRLGRTKGAVQAALADDFDTPGAVDAVTDLAHHGNRQLKAAAELPEPVASGPPVSVAPVPAGVSRAVGRGEARHVDTGAQWSLSLSQRREMGKEAGWGPRLPPSPARPWALAPGSTRTPRTQGRPEGHLLPPPPWGSVPAQALRAQAPAAGGSAGFAGLRPRPPGADLPGVGALAFQEPSLGDLSQAAGGPRSPAVFGAIVSYVEQFFETVGISLAERQGLSTRDAILWAVTVCPGPGMCTVTTPQRPSLAPVWTRVPLRWRLGGRSVELAGAAHGPTPLARPCFLHLGSQPIRYLVLQAGVGLSPRSLAALGGEGLGTRCSLRLPTAALALGGRSQPPGSWVPSPYRLLPPTPRLRDTDSLVDCGLPWAAQGLLAAHTRLRGPGLRWVTTSPPPPRAGAPPEPAGGSRFCNEPSSTVGAVAADHVRLKELDRRPLLRGGVGGVGEDAWQLGRAPGPSQPWNSPGRHPRCWSPAPGESAAGLRLCAFVRTPTRAQDVQGLERRPEPAGLVSLVDKAQACRLCPMTLRCWPSAVAAPAHRPGRLGPSGEGRGDEPRPWPLPGPGPPSAHPAPRQCVSGAGSPAALHSVVEELVRFRQKVRQFALAAGEAPGEARRQLLERRPLLEACDALRRDLAAHGVSIKVSTARRCGRGCSPDDPVPPCPRALTLTRPVSLPRTGAACPRGSCWTRGQKTPNQGAEDTACGGHGFRRGSVLPQVTIKA</sequence>
<feature type="compositionally biased region" description="Pro residues" evidence="2">
    <location>
        <begin position="668"/>
        <end position="680"/>
    </location>
</feature>
<accession>A0AB34GX15</accession>
<reference evidence="3 4" key="1">
    <citation type="submission" date="2022-11" db="EMBL/GenBank/DDBJ databases">
        <title>Whole genome sequence of Eschrichtius robustus ER-17-0199.</title>
        <authorList>
            <person name="Bruniche-Olsen A."/>
            <person name="Black A.N."/>
            <person name="Fields C.J."/>
            <person name="Walden K."/>
            <person name="Dewoody J.A."/>
        </authorList>
    </citation>
    <scope>NUCLEOTIDE SEQUENCE [LARGE SCALE GENOMIC DNA]</scope>
    <source>
        <strain evidence="3">ER-17-0199</strain>
        <tissue evidence="3">Blubber</tissue>
    </source>
</reference>
<dbReference type="InterPro" id="IPR024909">
    <property type="entry name" value="Cys-tRNA/MSH_ligase"/>
</dbReference>
<feature type="region of interest" description="Disordered" evidence="2">
    <location>
        <begin position="18"/>
        <end position="115"/>
    </location>
</feature>
<evidence type="ECO:0000313" key="4">
    <source>
        <dbReference type="Proteomes" id="UP001159641"/>
    </source>
</evidence>
<dbReference type="PANTHER" id="PTHR10890">
    <property type="entry name" value="CYSTEINYL-TRNA SYNTHETASE"/>
    <property type="match status" value="1"/>
</dbReference>
<feature type="compositionally biased region" description="Basic and acidic residues" evidence="2">
    <location>
        <begin position="46"/>
        <end position="66"/>
    </location>
</feature>
<evidence type="ECO:0000256" key="2">
    <source>
        <dbReference type="SAM" id="MobiDB-lite"/>
    </source>
</evidence>
<gene>
    <name evidence="3" type="ORF">J1605_009389</name>
</gene>
<organism evidence="3 4">
    <name type="scientific">Eschrichtius robustus</name>
    <name type="common">California gray whale</name>
    <name type="synonym">Eschrichtius gibbosus</name>
    <dbReference type="NCBI Taxonomy" id="9764"/>
    <lineage>
        <taxon>Eukaryota</taxon>
        <taxon>Metazoa</taxon>
        <taxon>Chordata</taxon>
        <taxon>Craniata</taxon>
        <taxon>Vertebrata</taxon>
        <taxon>Euteleostomi</taxon>
        <taxon>Mammalia</taxon>
        <taxon>Eutheria</taxon>
        <taxon>Laurasiatheria</taxon>
        <taxon>Artiodactyla</taxon>
        <taxon>Whippomorpha</taxon>
        <taxon>Cetacea</taxon>
        <taxon>Mysticeti</taxon>
        <taxon>Eschrichtiidae</taxon>
        <taxon>Eschrichtius</taxon>
    </lineage>
</organism>
<evidence type="ECO:0000313" key="3">
    <source>
        <dbReference type="EMBL" id="KAJ8783306.1"/>
    </source>
</evidence>
<keyword evidence="4" id="KW-1185">Reference proteome</keyword>
<feature type="region of interest" description="Disordered" evidence="2">
    <location>
        <begin position="498"/>
        <end position="518"/>
    </location>
</feature>
<dbReference type="GO" id="GO:0005737">
    <property type="term" value="C:cytoplasm"/>
    <property type="evidence" value="ECO:0007669"/>
    <property type="project" value="TreeGrafter"/>
</dbReference>
<feature type="compositionally biased region" description="Low complexity" evidence="2">
    <location>
        <begin position="67"/>
        <end position="77"/>
    </location>
</feature>